<dbReference type="GO" id="GO:0016787">
    <property type="term" value="F:hydrolase activity"/>
    <property type="evidence" value="ECO:0007669"/>
    <property type="project" value="UniProtKB-KW"/>
</dbReference>
<feature type="short sequence motif" description="Q motif" evidence="7">
    <location>
        <begin position="102"/>
        <end position="130"/>
    </location>
</feature>
<dbReference type="Pfam" id="PF00270">
    <property type="entry name" value="DEAD"/>
    <property type="match status" value="1"/>
</dbReference>
<dbReference type="PROSITE" id="PS51192">
    <property type="entry name" value="HELICASE_ATP_BIND_1"/>
    <property type="match status" value="1"/>
</dbReference>
<dbReference type="GO" id="GO:0003676">
    <property type="term" value="F:nucleic acid binding"/>
    <property type="evidence" value="ECO:0007669"/>
    <property type="project" value="InterPro"/>
</dbReference>
<evidence type="ECO:0000256" key="2">
    <source>
        <dbReference type="ARBA" id="ARBA00022741"/>
    </source>
</evidence>
<dbReference type="InterPro" id="IPR027417">
    <property type="entry name" value="P-loop_NTPase"/>
</dbReference>
<evidence type="ECO:0000256" key="4">
    <source>
        <dbReference type="ARBA" id="ARBA00022806"/>
    </source>
</evidence>
<dbReference type="InterPro" id="IPR011545">
    <property type="entry name" value="DEAD/DEAH_box_helicase_dom"/>
</dbReference>
<evidence type="ECO:0000256" key="3">
    <source>
        <dbReference type="ARBA" id="ARBA00022801"/>
    </source>
</evidence>
<dbReference type="InterPro" id="IPR014014">
    <property type="entry name" value="RNA_helicase_DEAD_Q_motif"/>
</dbReference>
<dbReference type="EC" id="3.6.4.13" evidence="1"/>
<protein>
    <recommendedName>
        <fullName evidence="1">RNA helicase</fullName>
        <ecNumber evidence="1">3.6.4.13</ecNumber>
    </recommendedName>
</protein>
<evidence type="ECO:0000256" key="6">
    <source>
        <dbReference type="ARBA" id="ARBA00047984"/>
    </source>
</evidence>
<keyword evidence="5 8" id="KW-0067">ATP-binding</keyword>
<evidence type="ECO:0000256" key="1">
    <source>
        <dbReference type="ARBA" id="ARBA00012552"/>
    </source>
</evidence>
<dbReference type="EMBL" id="OC317196">
    <property type="protein sequence ID" value="CAD7395380.1"/>
    <property type="molecule type" value="Genomic_DNA"/>
</dbReference>
<reference evidence="12" key="1">
    <citation type="submission" date="2020-11" db="EMBL/GenBank/DDBJ databases">
        <authorList>
            <person name="Tran Van P."/>
        </authorList>
    </citation>
    <scope>NUCLEOTIDE SEQUENCE</scope>
</reference>
<organism evidence="12">
    <name type="scientific">Timema cristinae</name>
    <name type="common">Walking stick</name>
    <dbReference type="NCBI Taxonomy" id="61476"/>
    <lineage>
        <taxon>Eukaryota</taxon>
        <taxon>Metazoa</taxon>
        <taxon>Ecdysozoa</taxon>
        <taxon>Arthropoda</taxon>
        <taxon>Hexapoda</taxon>
        <taxon>Insecta</taxon>
        <taxon>Pterygota</taxon>
        <taxon>Neoptera</taxon>
        <taxon>Polyneoptera</taxon>
        <taxon>Phasmatodea</taxon>
        <taxon>Timematodea</taxon>
        <taxon>Timematoidea</taxon>
        <taxon>Timematidae</taxon>
        <taxon>Timema</taxon>
    </lineage>
</organism>
<dbReference type="PROSITE" id="PS51195">
    <property type="entry name" value="Q_MOTIF"/>
    <property type="match status" value="1"/>
</dbReference>
<evidence type="ECO:0000259" key="10">
    <source>
        <dbReference type="PROSITE" id="PS51192"/>
    </source>
</evidence>
<feature type="domain" description="DEAD-box RNA helicase Q" evidence="11">
    <location>
        <begin position="102"/>
        <end position="130"/>
    </location>
</feature>
<comment type="similarity">
    <text evidence="8">Belongs to the DEAD box helicase family.</text>
</comment>
<feature type="compositionally biased region" description="Basic and acidic residues" evidence="9">
    <location>
        <begin position="1"/>
        <end position="30"/>
    </location>
</feature>
<keyword evidence="4 8" id="KW-0347">Helicase</keyword>
<feature type="compositionally biased region" description="Gly residues" evidence="9">
    <location>
        <begin position="31"/>
        <end position="43"/>
    </location>
</feature>
<dbReference type="GO" id="GO:0010468">
    <property type="term" value="P:regulation of gene expression"/>
    <property type="evidence" value="ECO:0007669"/>
    <property type="project" value="UniProtKB-ARBA"/>
</dbReference>
<evidence type="ECO:0000256" key="9">
    <source>
        <dbReference type="SAM" id="MobiDB-lite"/>
    </source>
</evidence>
<keyword evidence="3 8" id="KW-0378">Hydrolase</keyword>
<dbReference type="PROSITE" id="PS00039">
    <property type="entry name" value="DEAD_ATP_HELICASE"/>
    <property type="match status" value="1"/>
</dbReference>
<sequence>MLSDRDRDRDRDRRRDRSRSRDRFRDDRRGGVGGGGGRGGGRRQPGATLRKPHWDLSRLQPFRKDFYVPHPDIANRSSQDVEEFRSNKEITLKGRNIPNPIRTFEEAGFPDYVLKEIKKQNFHEPTAIQAQGWPIALSGRDMVGIAQTGSGKTLSYTLPAIVHINNQPRLSRGDGPIVLILAPTRELAQQIQTVANDFGSSSQIRNTCVFGGAPKGNQARDLEKGVEIVIATPGRLIDFLESGKTNLKRCTYLVLDEADRMLDMGFEPQIRKIIEQIRPDRQTLMWSATWPKEVKNLAEEFLKDYTQINVGSLQLSANHNILQIIDVCQEYEKEQKLSTLLKEIMAEKDNKSIVFIETKRRVDEITRKMKRDGFSLWEISDPRCYGCCRKRPGYRRAFVYYCGRYRRAFVSESLGRYRGTSEIVFAIANQAVPLCRARACEPSALKGGGGLTTHHLPRRVHVQVHACSSVVVSPFVCIR</sequence>
<name>A0A7R9CGG3_TIMCR</name>
<dbReference type="InterPro" id="IPR014001">
    <property type="entry name" value="Helicase_ATP-bd"/>
</dbReference>
<evidence type="ECO:0000256" key="5">
    <source>
        <dbReference type="ARBA" id="ARBA00022840"/>
    </source>
</evidence>
<evidence type="ECO:0000256" key="7">
    <source>
        <dbReference type="PROSITE-ProRule" id="PRU00552"/>
    </source>
</evidence>
<dbReference type="GO" id="GO:0003724">
    <property type="term" value="F:RNA helicase activity"/>
    <property type="evidence" value="ECO:0007669"/>
    <property type="project" value="UniProtKB-EC"/>
</dbReference>
<evidence type="ECO:0000313" key="12">
    <source>
        <dbReference type="EMBL" id="CAD7395380.1"/>
    </source>
</evidence>
<accession>A0A7R9CGG3</accession>
<feature type="domain" description="Helicase ATP-binding" evidence="10">
    <location>
        <begin position="133"/>
        <end position="308"/>
    </location>
</feature>
<dbReference type="PANTHER" id="PTHR47958">
    <property type="entry name" value="ATP-DEPENDENT RNA HELICASE DBP3"/>
    <property type="match status" value="1"/>
</dbReference>
<feature type="region of interest" description="Disordered" evidence="9">
    <location>
        <begin position="1"/>
        <end position="55"/>
    </location>
</feature>
<evidence type="ECO:0000256" key="8">
    <source>
        <dbReference type="RuleBase" id="RU000492"/>
    </source>
</evidence>
<proteinExistence type="inferred from homology"/>
<dbReference type="Gene3D" id="3.40.50.300">
    <property type="entry name" value="P-loop containing nucleotide triphosphate hydrolases"/>
    <property type="match status" value="2"/>
</dbReference>
<dbReference type="SUPFAM" id="SSF52540">
    <property type="entry name" value="P-loop containing nucleoside triphosphate hydrolases"/>
    <property type="match status" value="2"/>
</dbReference>
<dbReference type="FunFam" id="3.40.50.300:FF:000079">
    <property type="entry name" value="probable ATP-dependent RNA helicase DDX17"/>
    <property type="match status" value="1"/>
</dbReference>
<comment type="catalytic activity">
    <reaction evidence="6">
        <text>ATP + H2O = ADP + phosphate + H(+)</text>
        <dbReference type="Rhea" id="RHEA:13065"/>
        <dbReference type="ChEBI" id="CHEBI:15377"/>
        <dbReference type="ChEBI" id="CHEBI:15378"/>
        <dbReference type="ChEBI" id="CHEBI:30616"/>
        <dbReference type="ChEBI" id="CHEBI:43474"/>
        <dbReference type="ChEBI" id="CHEBI:456216"/>
        <dbReference type="EC" id="3.6.4.13"/>
    </reaction>
</comment>
<dbReference type="SMART" id="SM00487">
    <property type="entry name" value="DEXDc"/>
    <property type="match status" value="1"/>
</dbReference>
<dbReference type="GO" id="GO:0005524">
    <property type="term" value="F:ATP binding"/>
    <property type="evidence" value="ECO:0007669"/>
    <property type="project" value="UniProtKB-KW"/>
</dbReference>
<dbReference type="AlphaFoldDB" id="A0A7R9CGG3"/>
<dbReference type="InterPro" id="IPR000629">
    <property type="entry name" value="RNA-helicase_DEAD-box_CS"/>
</dbReference>
<keyword evidence="2 8" id="KW-0547">Nucleotide-binding</keyword>
<gene>
    <name evidence="12" type="ORF">TCEB3V08_LOCUS3108</name>
</gene>
<evidence type="ECO:0000259" key="11">
    <source>
        <dbReference type="PROSITE" id="PS51195"/>
    </source>
</evidence>